<evidence type="ECO:0000313" key="3">
    <source>
        <dbReference type="Proteomes" id="UP000238823"/>
    </source>
</evidence>
<proteinExistence type="predicted"/>
<evidence type="ECO:0000313" key="2">
    <source>
        <dbReference type="EMBL" id="PRQ05720.1"/>
    </source>
</evidence>
<name>A0A2S9YKS5_9BACT</name>
<dbReference type="PROSITE" id="PS51257">
    <property type="entry name" value="PROKAR_LIPOPROTEIN"/>
    <property type="match status" value="1"/>
</dbReference>
<organism evidence="2 3">
    <name type="scientific">Enhygromyxa salina</name>
    <dbReference type="NCBI Taxonomy" id="215803"/>
    <lineage>
        <taxon>Bacteria</taxon>
        <taxon>Pseudomonadati</taxon>
        <taxon>Myxococcota</taxon>
        <taxon>Polyangia</taxon>
        <taxon>Nannocystales</taxon>
        <taxon>Nannocystaceae</taxon>
        <taxon>Enhygromyxa</taxon>
    </lineage>
</organism>
<gene>
    <name evidence="2" type="ORF">ENSA7_43910</name>
</gene>
<evidence type="ECO:0000256" key="1">
    <source>
        <dbReference type="SAM" id="MobiDB-lite"/>
    </source>
</evidence>
<sequence>MIRMHRSLGTLSLALVIGCGGGSSEGGADGDATAGSETMTESGSASNEGSDQEASGDGDGDGDGDGPGDGDGDGDGDPAGDGDGDGDTAGDGDGDTAGDGDGDTSGDGDGDTSGDGDGDGCAKVDFLFVIDNSISMLPEQTALTAAFPGFIQSIQDSLDTDDHILVTDTDLNGWCTPGNCANPNNLHATCEGPNGYACTMEVEACDITLGAGVVEPAGQGASNMFCDPFGGERYILEDEPNKNDMFDCMAHVGLAGSPNERPIDAIVQAISDPLNAPGGCNQGFLRDDAILVVTFISDDDGNNEVNSTQEAYNALLAAKNNDLDRIVMLGLIPAEDNNCSFTPGAGDHWLELINMFGEQGLHGPSCDDDYVPFFQGAVDVIVQACQANPM</sequence>
<feature type="compositionally biased region" description="Acidic residues" evidence="1">
    <location>
        <begin position="50"/>
        <end position="117"/>
    </location>
</feature>
<protein>
    <recommendedName>
        <fullName evidence="4">Endo-1,4-beta-xylanase A</fullName>
    </recommendedName>
</protein>
<dbReference type="RefSeq" id="WP_181233993.1">
    <property type="nucleotide sequence ID" value="NZ_PVNL01000089.1"/>
</dbReference>
<dbReference type="AlphaFoldDB" id="A0A2S9YKS5"/>
<comment type="caution">
    <text evidence="2">The sequence shown here is derived from an EMBL/GenBank/DDBJ whole genome shotgun (WGS) entry which is preliminary data.</text>
</comment>
<reference evidence="2 3" key="1">
    <citation type="submission" date="2018-03" db="EMBL/GenBank/DDBJ databases">
        <title>Draft Genome Sequences of the Obligatory Marine Myxobacteria Enhygromyxa salina SWB007.</title>
        <authorList>
            <person name="Poehlein A."/>
            <person name="Moghaddam J.A."/>
            <person name="Harms H."/>
            <person name="Alanjari M."/>
            <person name="Koenig G.M."/>
            <person name="Daniel R."/>
            <person name="Schaeberle T.F."/>
        </authorList>
    </citation>
    <scope>NUCLEOTIDE SEQUENCE [LARGE SCALE GENOMIC DNA]</scope>
    <source>
        <strain evidence="2 3">SWB007</strain>
    </source>
</reference>
<dbReference type="Proteomes" id="UP000238823">
    <property type="component" value="Unassembled WGS sequence"/>
</dbReference>
<accession>A0A2S9YKS5</accession>
<feature type="compositionally biased region" description="Polar residues" evidence="1">
    <location>
        <begin position="39"/>
        <end position="49"/>
    </location>
</feature>
<feature type="region of interest" description="Disordered" evidence="1">
    <location>
        <begin position="23"/>
        <end position="117"/>
    </location>
</feature>
<evidence type="ECO:0008006" key="4">
    <source>
        <dbReference type="Google" id="ProtNLM"/>
    </source>
</evidence>
<dbReference type="EMBL" id="PVNL01000089">
    <property type="protein sequence ID" value="PRQ05720.1"/>
    <property type="molecule type" value="Genomic_DNA"/>
</dbReference>